<dbReference type="AlphaFoldDB" id="A0A8J3AAD0"/>
<organism evidence="2 3">
    <name type="scientific">Egicoccus halophilus</name>
    <dbReference type="NCBI Taxonomy" id="1670830"/>
    <lineage>
        <taxon>Bacteria</taxon>
        <taxon>Bacillati</taxon>
        <taxon>Actinomycetota</taxon>
        <taxon>Nitriliruptoria</taxon>
        <taxon>Egicoccales</taxon>
        <taxon>Egicoccaceae</taxon>
        <taxon>Egicoccus</taxon>
    </lineage>
</organism>
<dbReference type="RefSeq" id="WP_130648736.1">
    <property type="nucleotide sequence ID" value="NZ_BMHA01000013.1"/>
</dbReference>
<evidence type="ECO:0000313" key="2">
    <source>
        <dbReference type="EMBL" id="GGI08939.1"/>
    </source>
</evidence>
<protein>
    <submittedName>
        <fullName evidence="2">Uncharacterized protein</fullName>
    </submittedName>
</protein>
<reference evidence="2" key="1">
    <citation type="journal article" date="2014" name="Int. J. Syst. Evol. Microbiol.">
        <title>Complete genome sequence of Corynebacterium casei LMG S-19264T (=DSM 44701T), isolated from a smear-ripened cheese.</title>
        <authorList>
            <consortium name="US DOE Joint Genome Institute (JGI-PGF)"/>
            <person name="Walter F."/>
            <person name="Albersmeier A."/>
            <person name="Kalinowski J."/>
            <person name="Ruckert C."/>
        </authorList>
    </citation>
    <scope>NUCLEOTIDE SEQUENCE</scope>
    <source>
        <strain evidence="2">CGMCC 1.14988</strain>
    </source>
</reference>
<sequence>MSTVRANRHRRRPTRWILVAALALLVSVLAGTELLLRAKPLVDTTPFLVTDLPPVALETEPSVCRRGADQDLVDTIGATIGAGGRITSPHVYACPAAFDGRRVTYVGEPVGELIRRRSGVWVQVNDDDYALEVGPMGAHRESRGFSSGLSVWLPDGLHEQIDGVGRPGRRGDIVLLEGVLLRADPDDGGGITLRADHLEVVAPTVEVPEPFHALQAIVAGVLAALAAATLLWSRATGRR</sequence>
<dbReference type="EMBL" id="BMHA01000013">
    <property type="protein sequence ID" value="GGI08939.1"/>
    <property type="molecule type" value="Genomic_DNA"/>
</dbReference>
<comment type="caution">
    <text evidence="2">The sequence shown here is derived from an EMBL/GenBank/DDBJ whole genome shotgun (WGS) entry which is preliminary data.</text>
</comment>
<proteinExistence type="predicted"/>
<keyword evidence="3" id="KW-1185">Reference proteome</keyword>
<evidence type="ECO:0000313" key="3">
    <source>
        <dbReference type="Proteomes" id="UP000650511"/>
    </source>
</evidence>
<gene>
    <name evidence="2" type="ORF">GCM10011354_31590</name>
</gene>
<keyword evidence="1" id="KW-0472">Membrane</keyword>
<feature type="transmembrane region" description="Helical" evidence="1">
    <location>
        <begin position="213"/>
        <end position="232"/>
    </location>
</feature>
<dbReference type="OrthoDB" id="1758039at2"/>
<name>A0A8J3AAD0_9ACTN</name>
<dbReference type="Proteomes" id="UP000650511">
    <property type="component" value="Unassembled WGS sequence"/>
</dbReference>
<accession>A0A8J3AAD0</accession>
<keyword evidence="1" id="KW-0812">Transmembrane</keyword>
<evidence type="ECO:0000256" key="1">
    <source>
        <dbReference type="SAM" id="Phobius"/>
    </source>
</evidence>
<reference evidence="2" key="2">
    <citation type="submission" date="2020-09" db="EMBL/GenBank/DDBJ databases">
        <authorList>
            <person name="Sun Q."/>
            <person name="Zhou Y."/>
        </authorList>
    </citation>
    <scope>NUCLEOTIDE SEQUENCE</scope>
    <source>
        <strain evidence="2">CGMCC 1.14988</strain>
    </source>
</reference>
<keyword evidence="1" id="KW-1133">Transmembrane helix</keyword>